<evidence type="ECO:0000256" key="6">
    <source>
        <dbReference type="ARBA" id="ARBA00023136"/>
    </source>
</evidence>
<keyword evidence="2" id="KW-0597">Phosphoprotein</keyword>
<comment type="subcellular location">
    <subcellularLocation>
        <location evidence="8">Nucleus outer membrane</location>
        <topology evidence="8">Single-pass type IV membrane protein</topology>
    </subcellularLocation>
</comment>
<dbReference type="SMART" id="SM00150">
    <property type="entry name" value="SPEC"/>
    <property type="match status" value="1"/>
</dbReference>
<evidence type="ECO:0000256" key="3">
    <source>
        <dbReference type="ARBA" id="ARBA00022692"/>
    </source>
</evidence>
<dbReference type="OMA" id="QECNWHR"/>
<feature type="domain" description="KASH" evidence="11">
    <location>
        <begin position="434"/>
        <end position="483"/>
    </location>
</feature>
<feature type="transmembrane region" description="Helical" evidence="10">
    <location>
        <begin position="432"/>
        <end position="456"/>
    </location>
</feature>
<sequence length="483" mass="54907">MHRDECLPSGLADSPVSGCWIGESTESSPPHVPAAKTPDRQECNICAPSVESRIKMELSWQLRQEFLDDYSRFNDWMRWAETVVKEPQSSQVLYTEAKEELKRFECLRKRTEDHVVRLESINRRYRRLAREQGLGVATQLKGMVRDGNQRWDNLQRRVGIICKRLKVFDDWEMANRKGGQSDRRSDTLLEERGVPDRPGLAAQRLLGEGVARGRQSGRLSPCSVDPLALEWDSSVDIGESRTHEGSVCLPQLDKSIGLDGKGNKWGCRRTRATHRRVKNNSRKLEQVDVACQCDSEVRLISGDSGPLFIKKQAVCDNLFQEVSSDERTIAEELRKTNGHWQHLDWDQTRFRRGQVPSDWLQGQTLDPRARARSIRQWLQTLEPKRKVCPTGAATLGVPAGVDQLLHLSSVPTVRRGLPYVLPAHSSVSFHHLLVAIVLPLVLVLVVLLLFVLPAVIQECNWHRKNTFLPFQFTLTYLNGPPPT</sequence>
<keyword evidence="6 10" id="KW-0472">Membrane</keyword>
<dbReference type="GO" id="GO:0005640">
    <property type="term" value="C:nuclear outer membrane"/>
    <property type="evidence" value="ECO:0007669"/>
    <property type="project" value="UniProtKB-SubCell"/>
</dbReference>
<evidence type="ECO:0000313" key="12">
    <source>
        <dbReference type="EMBL" id="GCB77905.1"/>
    </source>
</evidence>
<protein>
    <recommendedName>
        <fullName evidence="11">KASH domain-containing protein</fullName>
    </recommendedName>
</protein>
<organism evidence="12 13">
    <name type="scientific">Scyliorhinus torazame</name>
    <name type="common">Cloudy catshark</name>
    <name type="synonym">Catulus torazame</name>
    <dbReference type="NCBI Taxonomy" id="75743"/>
    <lineage>
        <taxon>Eukaryota</taxon>
        <taxon>Metazoa</taxon>
        <taxon>Chordata</taxon>
        <taxon>Craniata</taxon>
        <taxon>Vertebrata</taxon>
        <taxon>Chondrichthyes</taxon>
        <taxon>Elasmobranchii</taxon>
        <taxon>Galeomorphii</taxon>
        <taxon>Galeoidea</taxon>
        <taxon>Carcharhiniformes</taxon>
        <taxon>Scyliorhinidae</taxon>
        <taxon>Scyliorhinus</taxon>
    </lineage>
</organism>
<keyword evidence="5 10" id="KW-1133">Transmembrane helix</keyword>
<accession>A0A401PXP4</accession>
<dbReference type="OrthoDB" id="9949155at2759"/>
<evidence type="ECO:0000256" key="5">
    <source>
        <dbReference type="ARBA" id="ARBA00022989"/>
    </source>
</evidence>
<evidence type="ECO:0000256" key="1">
    <source>
        <dbReference type="ARBA" id="ARBA00008619"/>
    </source>
</evidence>
<evidence type="ECO:0000313" key="13">
    <source>
        <dbReference type="Proteomes" id="UP000288216"/>
    </source>
</evidence>
<dbReference type="PANTHER" id="PTHR14514:SF7">
    <property type="entry name" value="KASH DOMAIN-CONTAINING PROTEIN"/>
    <property type="match status" value="1"/>
</dbReference>
<dbReference type="SUPFAM" id="SSF46966">
    <property type="entry name" value="Spectrin repeat"/>
    <property type="match status" value="1"/>
</dbReference>
<dbReference type="AlphaFoldDB" id="A0A401PXP4"/>
<evidence type="ECO:0000259" key="11">
    <source>
        <dbReference type="Pfam" id="PF10541"/>
    </source>
</evidence>
<comment type="similarity">
    <text evidence="1">Belongs to the nesprin family.</text>
</comment>
<dbReference type="Gene3D" id="1.20.58.60">
    <property type="match status" value="1"/>
</dbReference>
<evidence type="ECO:0000256" key="9">
    <source>
        <dbReference type="SAM" id="MobiDB-lite"/>
    </source>
</evidence>
<proteinExistence type="inferred from homology"/>
<evidence type="ECO:0000256" key="7">
    <source>
        <dbReference type="ARBA" id="ARBA00023242"/>
    </source>
</evidence>
<keyword evidence="4" id="KW-0677">Repeat</keyword>
<dbReference type="InterPro" id="IPR012315">
    <property type="entry name" value="KASH"/>
</dbReference>
<dbReference type="Proteomes" id="UP000288216">
    <property type="component" value="Unassembled WGS sequence"/>
</dbReference>
<evidence type="ECO:0000256" key="4">
    <source>
        <dbReference type="ARBA" id="ARBA00022737"/>
    </source>
</evidence>
<keyword evidence="13" id="KW-1185">Reference proteome</keyword>
<dbReference type="PANTHER" id="PTHR14514">
    <property type="entry name" value="PKA ANCHORING PROTEIN"/>
    <property type="match status" value="1"/>
</dbReference>
<dbReference type="Pfam" id="PF10541">
    <property type="entry name" value="KASH"/>
    <property type="match status" value="1"/>
</dbReference>
<gene>
    <name evidence="12" type="ORF">scyTo_0019337</name>
</gene>
<comment type="caution">
    <text evidence="12">The sequence shown here is derived from an EMBL/GenBank/DDBJ whole genome shotgun (WGS) entry which is preliminary data.</text>
</comment>
<dbReference type="InterPro" id="IPR018159">
    <property type="entry name" value="Spectrin/alpha-actinin"/>
</dbReference>
<reference evidence="12 13" key="1">
    <citation type="journal article" date="2018" name="Nat. Ecol. Evol.">
        <title>Shark genomes provide insights into elasmobranch evolution and the origin of vertebrates.</title>
        <authorList>
            <person name="Hara Y"/>
            <person name="Yamaguchi K"/>
            <person name="Onimaru K"/>
            <person name="Kadota M"/>
            <person name="Koyanagi M"/>
            <person name="Keeley SD"/>
            <person name="Tatsumi K"/>
            <person name="Tanaka K"/>
            <person name="Motone F"/>
            <person name="Kageyama Y"/>
            <person name="Nozu R"/>
            <person name="Adachi N"/>
            <person name="Nishimura O"/>
            <person name="Nakagawa R"/>
            <person name="Tanegashima C"/>
            <person name="Kiyatake I"/>
            <person name="Matsumoto R"/>
            <person name="Murakumo K"/>
            <person name="Nishida K"/>
            <person name="Terakita A"/>
            <person name="Kuratani S"/>
            <person name="Sato K"/>
            <person name="Hyodo S Kuraku.S."/>
        </authorList>
    </citation>
    <scope>NUCLEOTIDE SEQUENCE [LARGE SCALE GENOMIC DNA]</scope>
</reference>
<dbReference type="STRING" id="75743.A0A401PXP4"/>
<evidence type="ECO:0000256" key="2">
    <source>
        <dbReference type="ARBA" id="ARBA00022553"/>
    </source>
</evidence>
<keyword evidence="7" id="KW-0539">Nucleus</keyword>
<feature type="region of interest" description="Disordered" evidence="9">
    <location>
        <begin position="18"/>
        <end position="38"/>
    </location>
</feature>
<evidence type="ECO:0000256" key="8">
    <source>
        <dbReference type="ARBA" id="ARBA00046312"/>
    </source>
</evidence>
<evidence type="ECO:0000256" key="10">
    <source>
        <dbReference type="SAM" id="Phobius"/>
    </source>
</evidence>
<name>A0A401PXP4_SCYTO</name>
<dbReference type="EMBL" id="BFAA01014291">
    <property type="protein sequence ID" value="GCB77905.1"/>
    <property type="molecule type" value="Genomic_DNA"/>
</dbReference>
<keyword evidence="3 10" id="KW-0812">Transmembrane</keyword>